<dbReference type="Pfam" id="PF08341">
    <property type="entry name" value="TED"/>
    <property type="match status" value="1"/>
</dbReference>
<comment type="caution">
    <text evidence="4">The sequence shown here is derived from an EMBL/GenBank/DDBJ whole genome shotgun (WGS) entry which is preliminary data.</text>
</comment>
<sequence>MSIHPARRRLGAGALAAGLLAGAAFLTPAAASEFELTGVEPRANLDPGGHDFAYDVNRTDVEDATVEGVLFGLRADDGALLQAYCVEINVPIADDEVEMSEVPWDAYPEPDAPFTENSPKILWVLRHSYPVVSVDEIEAALSDVSFNDGLSVDEAITATSAAVWTFSDNITVDLEDITTENDEIDADVRAVYEYLTGEENVGIGEQPEPALSLDPTSLSGEAGSVLGPFTVSTNAETVDVTADLPEGVELVDGDGAPLGGQVGDGDTFGVDVPEDAEAGDGTVRLHAEANLSTGRLFVGSTEEIRTQSLILAQSEKTELTVEGTVDWTAKPTETPTPTPSETPSETPTPTPSETPSETPTPTPSDSPSETPSQSPTPSPSDSPDEDLPDTGSSPATLLALGLGLITAAAFLLRRRFSGASE</sequence>
<dbReference type="InterPro" id="IPR023849">
    <property type="entry name" value="TQXA_dom"/>
</dbReference>
<feature type="domain" description="Thioester" evidence="3">
    <location>
        <begin position="83"/>
        <end position="200"/>
    </location>
</feature>
<evidence type="ECO:0000259" key="3">
    <source>
        <dbReference type="Pfam" id="PF08341"/>
    </source>
</evidence>
<reference evidence="4 5" key="1">
    <citation type="submission" date="2019-02" db="EMBL/GenBank/DDBJ databases">
        <title>Draft genome sequences of novel Actinobacteria.</title>
        <authorList>
            <person name="Sahin N."/>
            <person name="Ay H."/>
            <person name="Saygin H."/>
        </authorList>
    </citation>
    <scope>NUCLEOTIDE SEQUENCE [LARGE SCALE GENOMIC DNA]</scope>
    <source>
        <strain evidence="4 5">KC603</strain>
    </source>
</reference>
<dbReference type="NCBIfam" id="TIGR01167">
    <property type="entry name" value="LPXTG_anchor"/>
    <property type="match status" value="1"/>
</dbReference>
<accession>A0A4R4S295</accession>
<evidence type="ECO:0000313" key="5">
    <source>
        <dbReference type="Proteomes" id="UP000295621"/>
    </source>
</evidence>
<dbReference type="InterPro" id="IPR006311">
    <property type="entry name" value="TAT_signal"/>
</dbReference>
<proteinExistence type="predicted"/>
<dbReference type="OrthoDB" id="2676146at2"/>
<dbReference type="Proteomes" id="UP000295621">
    <property type="component" value="Unassembled WGS sequence"/>
</dbReference>
<protein>
    <submittedName>
        <fullName evidence="4">TQXA domain-containing protein</fullName>
    </submittedName>
</protein>
<dbReference type="EMBL" id="SMKL01000002">
    <property type="protein sequence ID" value="TDC56611.1"/>
    <property type="molecule type" value="Genomic_DNA"/>
</dbReference>
<dbReference type="Gene3D" id="1.10.150.480">
    <property type="match status" value="1"/>
</dbReference>
<dbReference type="RefSeq" id="WP_131977887.1">
    <property type="nucleotide sequence ID" value="NZ_SMKL01000002.1"/>
</dbReference>
<dbReference type="PANTHER" id="PTHR33683">
    <property type="entry name" value="1, PUTATIVE-RELATED"/>
    <property type="match status" value="1"/>
</dbReference>
<keyword evidence="2" id="KW-0732">Signal</keyword>
<feature type="region of interest" description="Disordered" evidence="1">
    <location>
        <begin position="321"/>
        <end position="395"/>
    </location>
</feature>
<name>A0A4R4S295_9ACTN</name>
<gene>
    <name evidence="4" type="ORF">E1212_01160</name>
</gene>
<evidence type="ECO:0000256" key="2">
    <source>
        <dbReference type="SAM" id="SignalP"/>
    </source>
</evidence>
<dbReference type="AlphaFoldDB" id="A0A4R4S295"/>
<dbReference type="PANTHER" id="PTHR33683:SF46">
    <property type="entry name" value="SUSHI DOMAIN-CONTAINING PROTEIN"/>
    <property type="match status" value="1"/>
</dbReference>
<evidence type="ECO:0000313" key="4">
    <source>
        <dbReference type="EMBL" id="TDC56611.1"/>
    </source>
</evidence>
<organism evidence="4 5">
    <name type="scientific">Jiangella ureilytica</name>
    <dbReference type="NCBI Taxonomy" id="2530374"/>
    <lineage>
        <taxon>Bacteria</taxon>
        <taxon>Bacillati</taxon>
        <taxon>Actinomycetota</taxon>
        <taxon>Actinomycetes</taxon>
        <taxon>Jiangellales</taxon>
        <taxon>Jiangellaceae</taxon>
        <taxon>Jiangella</taxon>
    </lineage>
</organism>
<dbReference type="InterPro" id="IPR013552">
    <property type="entry name" value="Thioester_dom"/>
</dbReference>
<evidence type="ECO:0000256" key="1">
    <source>
        <dbReference type="SAM" id="MobiDB-lite"/>
    </source>
</evidence>
<dbReference type="PROSITE" id="PS51318">
    <property type="entry name" value="TAT"/>
    <property type="match status" value="1"/>
</dbReference>
<feature type="compositionally biased region" description="Pro residues" evidence="1">
    <location>
        <begin position="334"/>
        <end position="364"/>
    </location>
</feature>
<feature type="signal peptide" evidence="2">
    <location>
        <begin position="1"/>
        <end position="31"/>
    </location>
</feature>
<keyword evidence="5" id="KW-1185">Reference proteome</keyword>
<feature type="chain" id="PRO_5020808299" evidence="2">
    <location>
        <begin position="32"/>
        <end position="421"/>
    </location>
</feature>
<dbReference type="NCBIfam" id="TIGR03934">
    <property type="entry name" value="TQXA_dom"/>
    <property type="match status" value="1"/>
</dbReference>